<sequence>MSIATVPAPASVLAPAPRWARRCAHAIALCAVPSGLWRVAMAFGVYVGYSDQVLREEFAIPGWGIAYVLGLSLLTEVAALLPLLLVSERRRVRHPRALAALAWSASAALVLGAIWQLVVACTVQSQTLMTSETAEAVWAVAFAPLFAIPVLMTAVTWSYALRLRAAEPRYRVA</sequence>
<accession>A0A7H8N8A3</accession>
<keyword evidence="1" id="KW-0472">Membrane</keyword>
<feature type="transmembrane region" description="Helical" evidence="1">
    <location>
        <begin position="64"/>
        <end position="86"/>
    </location>
</feature>
<proteinExistence type="predicted"/>
<protein>
    <submittedName>
        <fullName evidence="2">Uncharacterized protein</fullName>
    </submittedName>
</protein>
<evidence type="ECO:0000256" key="1">
    <source>
        <dbReference type="SAM" id="Phobius"/>
    </source>
</evidence>
<dbReference type="AlphaFoldDB" id="A0A7H8N8A3"/>
<gene>
    <name evidence="2" type="ORF">HUT08_15655</name>
</gene>
<evidence type="ECO:0000313" key="2">
    <source>
        <dbReference type="EMBL" id="QKW50731.1"/>
    </source>
</evidence>
<dbReference type="RefSeq" id="WP_176162464.1">
    <property type="nucleotide sequence ID" value="NZ_CP054929.1"/>
</dbReference>
<dbReference type="Proteomes" id="UP000509303">
    <property type="component" value="Chromosome"/>
</dbReference>
<reference evidence="2 3" key="1">
    <citation type="submission" date="2020-06" db="EMBL/GenBank/DDBJ databases">
        <title>Genome mining for natural products.</title>
        <authorList>
            <person name="Zhang B."/>
            <person name="Shi J."/>
            <person name="Ge H."/>
        </authorList>
    </citation>
    <scope>NUCLEOTIDE SEQUENCE [LARGE SCALE GENOMIC DNA]</scope>
    <source>
        <strain evidence="2 3">NA00687</strain>
    </source>
</reference>
<keyword evidence="3" id="KW-1185">Reference proteome</keyword>
<feature type="transmembrane region" description="Helical" evidence="1">
    <location>
        <begin position="98"/>
        <end position="118"/>
    </location>
</feature>
<keyword evidence="1" id="KW-1133">Transmembrane helix</keyword>
<feature type="transmembrane region" description="Helical" evidence="1">
    <location>
        <begin position="138"/>
        <end position="161"/>
    </location>
</feature>
<organism evidence="2 3">
    <name type="scientific">Streptomyces buecherae</name>
    <dbReference type="NCBI Taxonomy" id="2763006"/>
    <lineage>
        <taxon>Bacteria</taxon>
        <taxon>Bacillati</taxon>
        <taxon>Actinomycetota</taxon>
        <taxon>Actinomycetes</taxon>
        <taxon>Kitasatosporales</taxon>
        <taxon>Streptomycetaceae</taxon>
        <taxon>Streptomyces</taxon>
    </lineage>
</organism>
<name>A0A7H8N8A3_9ACTN</name>
<evidence type="ECO:0000313" key="3">
    <source>
        <dbReference type="Proteomes" id="UP000509303"/>
    </source>
</evidence>
<feature type="transmembrane region" description="Helical" evidence="1">
    <location>
        <begin position="26"/>
        <end position="49"/>
    </location>
</feature>
<dbReference type="EMBL" id="CP054929">
    <property type="protein sequence ID" value="QKW50731.1"/>
    <property type="molecule type" value="Genomic_DNA"/>
</dbReference>
<keyword evidence="1" id="KW-0812">Transmembrane</keyword>